<reference evidence="3" key="2">
    <citation type="submission" date="2019-10" db="EMBL/GenBank/DDBJ databases">
        <authorList>
            <consortium name="NCBI Genome Project"/>
        </authorList>
    </citation>
    <scope>NUCLEOTIDE SEQUENCE</scope>
    <source>
        <strain evidence="3">NI907</strain>
    </source>
</reference>
<keyword evidence="2" id="KW-1185">Reference proteome</keyword>
<dbReference type="Proteomes" id="UP000515153">
    <property type="component" value="Unplaced"/>
</dbReference>
<evidence type="ECO:0000313" key="3">
    <source>
        <dbReference type="RefSeq" id="XP_030981230.1"/>
    </source>
</evidence>
<dbReference type="RefSeq" id="XP_030981230.1">
    <property type="nucleotide sequence ID" value="XM_031127579.1"/>
</dbReference>
<gene>
    <name evidence="3" type="ORF">PgNI_07569</name>
</gene>
<evidence type="ECO:0000256" key="1">
    <source>
        <dbReference type="SAM" id="MobiDB-lite"/>
    </source>
</evidence>
<reference evidence="3" key="1">
    <citation type="journal article" date="2019" name="Mol. Biol. Evol.">
        <title>Blast fungal genomes show frequent chromosomal changes, gene gains and losses, and effector gene turnover.</title>
        <authorList>
            <person name="Gomez Luciano L.B."/>
            <person name="Jason Tsai I."/>
            <person name="Chuma I."/>
            <person name="Tosa Y."/>
            <person name="Chen Y.H."/>
            <person name="Li J.Y."/>
            <person name="Li M.Y."/>
            <person name="Jade Lu M.Y."/>
            <person name="Nakayashiki H."/>
            <person name="Li W.H."/>
        </authorList>
    </citation>
    <scope>NUCLEOTIDE SEQUENCE</scope>
    <source>
        <strain evidence="3">NI907</strain>
    </source>
</reference>
<proteinExistence type="predicted"/>
<name>A0A6P8B281_PYRGI</name>
<evidence type="ECO:0000313" key="2">
    <source>
        <dbReference type="Proteomes" id="UP000515153"/>
    </source>
</evidence>
<accession>A0A6P8B281</accession>
<feature type="region of interest" description="Disordered" evidence="1">
    <location>
        <begin position="72"/>
        <end position="122"/>
    </location>
</feature>
<dbReference type="GeneID" id="41962488"/>
<protein>
    <submittedName>
        <fullName evidence="3">Uncharacterized protein</fullName>
    </submittedName>
</protein>
<dbReference type="KEGG" id="pgri:PgNI_07569"/>
<reference evidence="3" key="3">
    <citation type="submission" date="2025-08" db="UniProtKB">
        <authorList>
            <consortium name="RefSeq"/>
        </authorList>
    </citation>
    <scope>IDENTIFICATION</scope>
    <source>
        <strain evidence="3">NI907</strain>
    </source>
</reference>
<dbReference type="AlphaFoldDB" id="A0A6P8B281"/>
<organism evidence="2 3">
    <name type="scientific">Pyricularia grisea</name>
    <name type="common">Crabgrass-specific blast fungus</name>
    <name type="synonym">Magnaporthe grisea</name>
    <dbReference type="NCBI Taxonomy" id="148305"/>
    <lineage>
        <taxon>Eukaryota</taxon>
        <taxon>Fungi</taxon>
        <taxon>Dikarya</taxon>
        <taxon>Ascomycota</taxon>
        <taxon>Pezizomycotina</taxon>
        <taxon>Sordariomycetes</taxon>
        <taxon>Sordariomycetidae</taxon>
        <taxon>Magnaporthales</taxon>
        <taxon>Pyriculariaceae</taxon>
        <taxon>Pyricularia</taxon>
    </lineage>
</organism>
<sequence>MAPTGHREETFPNLSYKSGMEALATPRFHARSTPTSPPQSFAAPVHAVVFLPSLASPRTSALPVEVRSVLIASPGDSAKSPATLSSPPPMSTRARTRPVGTLPLVKPPTTGRFKLTMAAREP</sequence>